<accession>A0ABS2DSA5</accession>
<name>A0ABS2DSA5_9BURK</name>
<sequence length="218" mass="24614">MPASAELENFVKTLHYMADRFGEMGEALSEAPSRDTFAVQLEQLNLLKMGVDLAFGRTDPTAKDAFAYKKVYNWTFAEFAADFDKVFNLAAPKLSLFEHDWPIAVLKDAPDSVARMTSWVQIMRVMPQSFALPVDHLASELGLAEYVFNTVAERSEDTDEAYVVAKEYADANLLWVARLKPAVEGLEDGPVKEMMRLYIEVIENWEAVFKGYQALLAR</sequence>
<gene>
    <name evidence="1" type="ORF">H6A60_06835</name>
</gene>
<dbReference type="EMBL" id="JACJJC010000009">
    <property type="protein sequence ID" value="MBM6704197.1"/>
    <property type="molecule type" value="Genomic_DNA"/>
</dbReference>
<organism evidence="1 2">
    <name type="scientific">Sutterella massiliensis</name>
    <dbReference type="NCBI Taxonomy" id="1816689"/>
    <lineage>
        <taxon>Bacteria</taxon>
        <taxon>Pseudomonadati</taxon>
        <taxon>Pseudomonadota</taxon>
        <taxon>Betaproteobacteria</taxon>
        <taxon>Burkholderiales</taxon>
        <taxon>Sutterellaceae</taxon>
        <taxon>Sutterella</taxon>
    </lineage>
</organism>
<comment type="caution">
    <text evidence="1">The sequence shown here is derived from an EMBL/GenBank/DDBJ whole genome shotgun (WGS) entry which is preliminary data.</text>
</comment>
<proteinExistence type="predicted"/>
<evidence type="ECO:0000313" key="1">
    <source>
        <dbReference type="EMBL" id="MBM6704197.1"/>
    </source>
</evidence>
<dbReference type="RefSeq" id="WP_205102670.1">
    <property type="nucleotide sequence ID" value="NZ_JACJJC010000009.1"/>
</dbReference>
<reference evidence="1 2" key="1">
    <citation type="journal article" date="2021" name="Sci. Rep.">
        <title>The distribution of antibiotic resistance genes in chicken gut microbiota commensals.</title>
        <authorList>
            <person name="Juricova H."/>
            <person name="Matiasovicova J."/>
            <person name="Kubasova T."/>
            <person name="Cejkova D."/>
            <person name="Rychlik I."/>
        </authorList>
    </citation>
    <scope>NUCLEOTIDE SEQUENCE [LARGE SCALE GENOMIC DNA]</scope>
    <source>
        <strain evidence="1 2">An829</strain>
    </source>
</reference>
<evidence type="ECO:0000313" key="2">
    <source>
        <dbReference type="Proteomes" id="UP000715095"/>
    </source>
</evidence>
<dbReference type="Proteomes" id="UP000715095">
    <property type="component" value="Unassembled WGS sequence"/>
</dbReference>
<protein>
    <submittedName>
        <fullName evidence="1">Uncharacterized protein</fullName>
    </submittedName>
</protein>
<keyword evidence="2" id="KW-1185">Reference proteome</keyword>